<keyword evidence="4 8" id="KW-0805">Transcription regulation</keyword>
<dbReference type="InterPro" id="IPR003311">
    <property type="entry name" value="AUX_IAA"/>
</dbReference>
<accession>A0A9R0JVI0</accession>
<keyword evidence="6 8" id="KW-0539">Nucleus</keyword>
<dbReference type="FunFam" id="3.10.20.90:FF:000078">
    <property type="entry name" value="Auxin-responsive protein"/>
    <property type="match status" value="1"/>
</dbReference>
<dbReference type="Gene3D" id="3.10.20.90">
    <property type="entry name" value="Phosphatidylinositol 3-kinase Catalytic Subunit, Chain A, domain 1"/>
    <property type="match status" value="1"/>
</dbReference>
<comment type="similarity">
    <text evidence="2 8">Belongs to the Aux/IAA family.</text>
</comment>
<proteinExistence type="inferred from homology"/>
<evidence type="ECO:0000256" key="3">
    <source>
        <dbReference type="ARBA" id="ARBA00022491"/>
    </source>
</evidence>
<dbReference type="GeneID" id="110787753"/>
<dbReference type="SUPFAM" id="SSF54277">
    <property type="entry name" value="CAD &amp; PB1 domains"/>
    <property type="match status" value="1"/>
</dbReference>
<evidence type="ECO:0000256" key="7">
    <source>
        <dbReference type="ARBA" id="ARBA00023294"/>
    </source>
</evidence>
<feature type="domain" description="PB1" evidence="9">
    <location>
        <begin position="98"/>
        <end position="190"/>
    </location>
</feature>
<dbReference type="GO" id="GO:0009734">
    <property type="term" value="P:auxin-activated signaling pathway"/>
    <property type="evidence" value="ECO:0007669"/>
    <property type="project" value="UniProtKB-UniRule"/>
</dbReference>
<name>A0A9R0JVI0_SPIOL</name>
<dbReference type="GO" id="GO:0005634">
    <property type="term" value="C:nucleus"/>
    <property type="evidence" value="ECO:0007669"/>
    <property type="project" value="UniProtKB-SubCell"/>
</dbReference>
<keyword evidence="7 8" id="KW-0927">Auxin signaling pathway</keyword>
<keyword evidence="3 8" id="KW-0678">Repressor</keyword>
<dbReference type="RefSeq" id="XP_021848085.1">
    <property type="nucleotide sequence ID" value="XM_021992393.2"/>
</dbReference>
<evidence type="ECO:0000259" key="9">
    <source>
        <dbReference type="PROSITE" id="PS51745"/>
    </source>
</evidence>
<keyword evidence="5 8" id="KW-0804">Transcription</keyword>
<evidence type="ECO:0000313" key="10">
    <source>
        <dbReference type="Proteomes" id="UP000813463"/>
    </source>
</evidence>
<reference evidence="10" key="1">
    <citation type="journal article" date="2021" name="Nat. Commun.">
        <title>Genomic analyses provide insights into spinach domestication and the genetic basis of agronomic traits.</title>
        <authorList>
            <person name="Cai X."/>
            <person name="Sun X."/>
            <person name="Xu C."/>
            <person name="Sun H."/>
            <person name="Wang X."/>
            <person name="Ge C."/>
            <person name="Zhang Z."/>
            <person name="Wang Q."/>
            <person name="Fei Z."/>
            <person name="Jiao C."/>
            <person name="Wang Q."/>
        </authorList>
    </citation>
    <scope>NUCLEOTIDE SEQUENCE [LARGE SCALE GENOMIC DNA]</scope>
    <source>
        <strain evidence="10">cv. Varoflay</strain>
    </source>
</reference>
<keyword evidence="10" id="KW-1185">Reference proteome</keyword>
<dbReference type="Proteomes" id="UP000813463">
    <property type="component" value="Chromosome 4"/>
</dbReference>
<evidence type="ECO:0000256" key="5">
    <source>
        <dbReference type="ARBA" id="ARBA00023163"/>
    </source>
</evidence>
<dbReference type="InterPro" id="IPR033389">
    <property type="entry name" value="AUX/IAA_dom"/>
</dbReference>
<sequence length="205" mass="23518">MENQEVSTMDFKETELSLRLPGEKVQILEEKSVIKRRYSDTLDLNLGRDDSNCNKVARNGDYEQIKQSNAPKPPPPSKTQLVGWPPVRASRKNVMKSYKYVKVAVDGAPYLRKVDLELYNTYQELLKGLEDMFSSFTIRNFFNDGKLMDPVNGSDYVPTYEDKDGDWMMVGDVPWNMFAESCKRIRLMKSSEAVGLEPRTPSKVD</sequence>
<comment type="subunit">
    <text evidence="8">Homodimers and heterodimers.</text>
</comment>
<evidence type="ECO:0000256" key="4">
    <source>
        <dbReference type="ARBA" id="ARBA00023015"/>
    </source>
</evidence>
<dbReference type="GO" id="GO:0006355">
    <property type="term" value="P:regulation of DNA-templated transcription"/>
    <property type="evidence" value="ECO:0007669"/>
    <property type="project" value="InterPro"/>
</dbReference>
<protein>
    <recommendedName>
        <fullName evidence="8">Auxin-responsive protein</fullName>
    </recommendedName>
</protein>
<dbReference type="Pfam" id="PF02309">
    <property type="entry name" value="AUX_IAA"/>
    <property type="match status" value="2"/>
</dbReference>
<gene>
    <name evidence="11" type="primary">LOC110787753</name>
</gene>
<dbReference type="PANTHER" id="PTHR31734">
    <property type="entry name" value="AUXIN-RESPONSIVE PROTEIN IAA17"/>
    <property type="match status" value="1"/>
</dbReference>
<comment type="function">
    <text evidence="8">Aux/IAA proteins are short-lived transcriptional factors that function as repressors of early auxin response genes at low auxin concentrations.</text>
</comment>
<evidence type="ECO:0000256" key="8">
    <source>
        <dbReference type="RuleBase" id="RU004549"/>
    </source>
</evidence>
<dbReference type="KEGG" id="soe:110787753"/>
<reference evidence="11" key="2">
    <citation type="submission" date="2025-08" db="UniProtKB">
        <authorList>
            <consortium name="RefSeq"/>
        </authorList>
    </citation>
    <scope>IDENTIFICATION</scope>
    <source>
        <tissue evidence="11">Leaf</tissue>
    </source>
</reference>
<evidence type="ECO:0000256" key="6">
    <source>
        <dbReference type="ARBA" id="ARBA00023242"/>
    </source>
</evidence>
<dbReference type="PANTHER" id="PTHR31734:SF34">
    <property type="entry name" value="AUXIN-RESPONSIVE PROTEIN IAA15"/>
    <property type="match status" value="1"/>
</dbReference>
<evidence type="ECO:0000256" key="2">
    <source>
        <dbReference type="ARBA" id="ARBA00006728"/>
    </source>
</evidence>
<dbReference type="OrthoDB" id="1287782at2759"/>
<evidence type="ECO:0000313" key="11">
    <source>
        <dbReference type="RefSeq" id="XP_021848085.1"/>
    </source>
</evidence>
<organism evidence="10 11">
    <name type="scientific">Spinacia oleracea</name>
    <name type="common">Spinach</name>
    <dbReference type="NCBI Taxonomy" id="3562"/>
    <lineage>
        <taxon>Eukaryota</taxon>
        <taxon>Viridiplantae</taxon>
        <taxon>Streptophyta</taxon>
        <taxon>Embryophyta</taxon>
        <taxon>Tracheophyta</taxon>
        <taxon>Spermatophyta</taxon>
        <taxon>Magnoliopsida</taxon>
        <taxon>eudicotyledons</taxon>
        <taxon>Gunneridae</taxon>
        <taxon>Pentapetalae</taxon>
        <taxon>Caryophyllales</taxon>
        <taxon>Chenopodiaceae</taxon>
        <taxon>Chenopodioideae</taxon>
        <taxon>Anserineae</taxon>
        <taxon>Spinacia</taxon>
    </lineage>
</organism>
<evidence type="ECO:0000256" key="1">
    <source>
        <dbReference type="ARBA" id="ARBA00004123"/>
    </source>
</evidence>
<comment type="subcellular location">
    <subcellularLocation>
        <location evidence="1 8">Nucleus</location>
    </subcellularLocation>
</comment>
<dbReference type="PROSITE" id="PS51745">
    <property type="entry name" value="PB1"/>
    <property type="match status" value="1"/>
</dbReference>
<dbReference type="InterPro" id="IPR053793">
    <property type="entry name" value="PB1-like"/>
</dbReference>
<dbReference type="AlphaFoldDB" id="A0A9R0JVI0"/>